<dbReference type="InterPro" id="IPR052529">
    <property type="entry name" value="Bact_Transport_Assoc"/>
</dbReference>
<gene>
    <name evidence="4" type="ORF">CLV63_103292</name>
</gene>
<keyword evidence="2" id="KW-0472">Membrane</keyword>
<accession>A0A2P8DQR8</accession>
<sequence length="342" mass="35642">MRAHTEDAGGAAEPDGSGGERAGTGRVRALDALRGFALCGIIFANAPAMAAMAYRDDAGQRAIGRTVVDLAVQGRFFPIFSFLFGIGFAVILANAEGRSARPRLVLLRRLVALGLLGAAHQLLQPGEALLPYAIVGIVVLLPASFIPRWLVLGAGVVGTVLGVTAVHGGVGLIPGLFLLGMAVVRYGVVRELAEKAWPAWVGLVAGGAGAAVLLARYGRDPMAPVFYDIQPAAGLLLAIALSGLLILLLKVPVLGGALSAVLEPLGRMALTNYIAATLLLLVAVPLVGLAGSHDYLLMALLCAGILAVQALYSAWWLGSNRYGPLEWVLRRVTWWGTPPERG</sequence>
<feature type="transmembrane region" description="Helical" evidence="2">
    <location>
        <begin position="35"/>
        <end position="54"/>
    </location>
</feature>
<feature type="region of interest" description="Disordered" evidence="1">
    <location>
        <begin position="1"/>
        <end position="22"/>
    </location>
</feature>
<keyword evidence="2" id="KW-1133">Transmembrane helix</keyword>
<comment type="caution">
    <text evidence="4">The sequence shown here is derived from an EMBL/GenBank/DDBJ whole genome shotgun (WGS) entry which is preliminary data.</text>
</comment>
<protein>
    <submittedName>
        <fullName evidence="4">Putative membrane protein YeiB</fullName>
    </submittedName>
</protein>
<feature type="transmembrane region" description="Helical" evidence="2">
    <location>
        <begin position="295"/>
        <end position="317"/>
    </location>
</feature>
<feature type="transmembrane region" description="Helical" evidence="2">
    <location>
        <begin position="269"/>
        <end position="288"/>
    </location>
</feature>
<evidence type="ECO:0000259" key="3">
    <source>
        <dbReference type="Pfam" id="PF04235"/>
    </source>
</evidence>
<dbReference type="Proteomes" id="UP000240542">
    <property type="component" value="Unassembled WGS sequence"/>
</dbReference>
<feature type="transmembrane region" description="Helical" evidence="2">
    <location>
        <begin position="105"/>
        <end position="123"/>
    </location>
</feature>
<feature type="transmembrane region" description="Helical" evidence="2">
    <location>
        <begin position="197"/>
        <end position="217"/>
    </location>
</feature>
<dbReference type="Pfam" id="PF04235">
    <property type="entry name" value="DUF418"/>
    <property type="match status" value="1"/>
</dbReference>
<organism evidence="4 5">
    <name type="scientific">Murinocardiopsis flavida</name>
    <dbReference type="NCBI Taxonomy" id="645275"/>
    <lineage>
        <taxon>Bacteria</taxon>
        <taxon>Bacillati</taxon>
        <taxon>Actinomycetota</taxon>
        <taxon>Actinomycetes</taxon>
        <taxon>Streptosporangiales</taxon>
        <taxon>Nocardiopsidaceae</taxon>
        <taxon>Murinocardiopsis</taxon>
    </lineage>
</organism>
<keyword evidence="2" id="KW-0812">Transmembrane</keyword>
<keyword evidence="5" id="KW-1185">Reference proteome</keyword>
<evidence type="ECO:0000256" key="2">
    <source>
        <dbReference type="SAM" id="Phobius"/>
    </source>
</evidence>
<reference evidence="4 5" key="1">
    <citation type="submission" date="2018-03" db="EMBL/GenBank/DDBJ databases">
        <title>Genomic Encyclopedia of Archaeal and Bacterial Type Strains, Phase II (KMG-II): from individual species to whole genera.</title>
        <authorList>
            <person name="Goeker M."/>
        </authorList>
    </citation>
    <scope>NUCLEOTIDE SEQUENCE [LARGE SCALE GENOMIC DNA]</scope>
    <source>
        <strain evidence="4 5">DSM 45312</strain>
    </source>
</reference>
<dbReference type="RefSeq" id="WP_211301184.1">
    <property type="nucleotide sequence ID" value="NZ_PYGA01000003.1"/>
</dbReference>
<dbReference type="InterPro" id="IPR007349">
    <property type="entry name" value="DUF418"/>
</dbReference>
<feature type="transmembrane region" description="Helical" evidence="2">
    <location>
        <begin position="229"/>
        <end position="249"/>
    </location>
</feature>
<feature type="transmembrane region" description="Helical" evidence="2">
    <location>
        <begin position="129"/>
        <end position="146"/>
    </location>
</feature>
<evidence type="ECO:0000313" key="4">
    <source>
        <dbReference type="EMBL" id="PSK99567.1"/>
    </source>
</evidence>
<proteinExistence type="predicted"/>
<dbReference type="EMBL" id="PYGA01000003">
    <property type="protein sequence ID" value="PSK99567.1"/>
    <property type="molecule type" value="Genomic_DNA"/>
</dbReference>
<feature type="transmembrane region" description="Helical" evidence="2">
    <location>
        <begin position="153"/>
        <end position="177"/>
    </location>
</feature>
<evidence type="ECO:0000313" key="5">
    <source>
        <dbReference type="Proteomes" id="UP000240542"/>
    </source>
</evidence>
<dbReference type="PANTHER" id="PTHR30590">
    <property type="entry name" value="INNER MEMBRANE PROTEIN"/>
    <property type="match status" value="1"/>
</dbReference>
<dbReference type="AlphaFoldDB" id="A0A2P8DQR8"/>
<feature type="transmembrane region" description="Helical" evidence="2">
    <location>
        <begin position="74"/>
        <end position="93"/>
    </location>
</feature>
<feature type="domain" description="DUF418" evidence="3">
    <location>
        <begin position="198"/>
        <end position="335"/>
    </location>
</feature>
<evidence type="ECO:0000256" key="1">
    <source>
        <dbReference type="SAM" id="MobiDB-lite"/>
    </source>
</evidence>
<dbReference type="PANTHER" id="PTHR30590:SF2">
    <property type="entry name" value="INNER MEMBRANE PROTEIN"/>
    <property type="match status" value="1"/>
</dbReference>
<name>A0A2P8DQR8_9ACTN</name>